<evidence type="ECO:0000256" key="7">
    <source>
        <dbReference type="ARBA" id="ARBA00023136"/>
    </source>
</evidence>
<feature type="transmembrane region" description="Helical" evidence="8">
    <location>
        <begin position="453"/>
        <end position="478"/>
    </location>
</feature>
<reference evidence="10 11" key="1">
    <citation type="submission" date="2016-11" db="EMBL/GenBank/DDBJ databases">
        <title>Draft Genome Assembly of Colletotrichum chlorophyti a pathogen of herbaceous plants.</title>
        <authorList>
            <person name="Gan P."/>
            <person name="Narusaka M."/>
            <person name="Tsushima A."/>
            <person name="Narusaka Y."/>
            <person name="Takano Y."/>
            <person name="Shirasu K."/>
        </authorList>
    </citation>
    <scope>NUCLEOTIDE SEQUENCE [LARGE SCALE GENOMIC DNA]</scope>
    <source>
        <strain evidence="10 11">NTL11</strain>
    </source>
</reference>
<keyword evidence="7 8" id="KW-0472">Membrane</keyword>
<dbReference type="Gene3D" id="1.20.1250.20">
    <property type="entry name" value="MFS general substrate transporter like domains"/>
    <property type="match status" value="1"/>
</dbReference>
<dbReference type="OrthoDB" id="6770063at2759"/>
<dbReference type="InterPro" id="IPR036259">
    <property type="entry name" value="MFS_trans_sf"/>
</dbReference>
<evidence type="ECO:0000256" key="2">
    <source>
        <dbReference type="ARBA" id="ARBA00004236"/>
    </source>
</evidence>
<evidence type="ECO:0000256" key="5">
    <source>
        <dbReference type="ARBA" id="ARBA00022692"/>
    </source>
</evidence>
<dbReference type="InterPro" id="IPR011701">
    <property type="entry name" value="MFS"/>
</dbReference>
<gene>
    <name evidence="10" type="ORF">CCHL11_05120</name>
</gene>
<dbReference type="Pfam" id="PF07690">
    <property type="entry name" value="MFS_1"/>
    <property type="match status" value="1"/>
</dbReference>
<feature type="transmembrane region" description="Helical" evidence="8">
    <location>
        <begin position="95"/>
        <end position="113"/>
    </location>
</feature>
<feature type="transmembrane region" description="Helical" evidence="8">
    <location>
        <begin position="161"/>
        <end position="180"/>
    </location>
</feature>
<evidence type="ECO:0000256" key="4">
    <source>
        <dbReference type="ARBA" id="ARBA00022475"/>
    </source>
</evidence>
<evidence type="ECO:0000313" key="11">
    <source>
        <dbReference type="Proteomes" id="UP000186583"/>
    </source>
</evidence>
<keyword evidence="6 8" id="KW-1133">Transmembrane helix</keyword>
<dbReference type="GO" id="GO:0022857">
    <property type="term" value="F:transmembrane transporter activity"/>
    <property type="evidence" value="ECO:0007669"/>
    <property type="project" value="InterPro"/>
</dbReference>
<dbReference type="STRING" id="708187.A0A1Q8S257"/>
<dbReference type="GO" id="GO:0005886">
    <property type="term" value="C:plasma membrane"/>
    <property type="evidence" value="ECO:0007669"/>
    <property type="project" value="UniProtKB-SubCell"/>
</dbReference>
<dbReference type="InterPro" id="IPR020846">
    <property type="entry name" value="MFS_dom"/>
</dbReference>
<feature type="transmembrane region" description="Helical" evidence="8">
    <location>
        <begin position="427"/>
        <end position="447"/>
    </location>
</feature>
<dbReference type="CDD" id="cd17323">
    <property type="entry name" value="MFS_Tpo1_MDR_like"/>
    <property type="match status" value="1"/>
</dbReference>
<dbReference type="PANTHER" id="PTHR23502">
    <property type="entry name" value="MAJOR FACILITATOR SUPERFAMILY"/>
    <property type="match status" value="1"/>
</dbReference>
<feature type="transmembrane region" description="Helical" evidence="8">
    <location>
        <begin position="523"/>
        <end position="541"/>
    </location>
</feature>
<name>A0A1Q8S257_9PEZI</name>
<protein>
    <submittedName>
        <fullName evidence="10">Cycloheximide resistance protein</fullName>
    </submittedName>
</protein>
<organism evidence="10 11">
    <name type="scientific">Colletotrichum chlorophyti</name>
    <dbReference type="NCBI Taxonomy" id="708187"/>
    <lineage>
        <taxon>Eukaryota</taxon>
        <taxon>Fungi</taxon>
        <taxon>Dikarya</taxon>
        <taxon>Ascomycota</taxon>
        <taxon>Pezizomycotina</taxon>
        <taxon>Sordariomycetes</taxon>
        <taxon>Hypocreomycetidae</taxon>
        <taxon>Glomerellales</taxon>
        <taxon>Glomerellaceae</taxon>
        <taxon>Colletotrichum</taxon>
    </lineage>
</organism>
<dbReference type="SUPFAM" id="SSF103473">
    <property type="entry name" value="MFS general substrate transporter"/>
    <property type="match status" value="1"/>
</dbReference>
<accession>A0A1Q8S257</accession>
<feature type="transmembrane region" description="Helical" evidence="8">
    <location>
        <begin position="125"/>
        <end position="149"/>
    </location>
</feature>
<dbReference type="FunFam" id="1.20.1250.20:FF:000082">
    <property type="entry name" value="MFS multidrug transporter, putative"/>
    <property type="match status" value="1"/>
</dbReference>
<evidence type="ECO:0000313" key="10">
    <source>
        <dbReference type="EMBL" id="OLN95514.1"/>
    </source>
</evidence>
<keyword evidence="11" id="KW-1185">Reference proteome</keyword>
<evidence type="ECO:0000256" key="3">
    <source>
        <dbReference type="ARBA" id="ARBA00008335"/>
    </source>
</evidence>
<dbReference type="FunFam" id="1.20.1720.10:FF:000061">
    <property type="entry name" value="Uncharacterized protein"/>
    <property type="match status" value="1"/>
</dbReference>
<dbReference type="AlphaFoldDB" id="A0A1Q8S257"/>
<evidence type="ECO:0000259" key="9">
    <source>
        <dbReference type="PROSITE" id="PS50850"/>
    </source>
</evidence>
<comment type="similarity">
    <text evidence="3">Belongs to the major facilitator superfamily.</text>
</comment>
<proteinExistence type="inferred from homology"/>
<keyword evidence="4" id="KW-1003">Cell membrane</keyword>
<feature type="transmembrane region" description="Helical" evidence="8">
    <location>
        <begin position="350"/>
        <end position="376"/>
    </location>
</feature>
<feature type="transmembrane region" description="Helical" evidence="8">
    <location>
        <begin position="388"/>
        <end position="407"/>
    </location>
</feature>
<comment type="subcellular location">
    <subcellularLocation>
        <location evidence="2">Cell membrane</location>
    </subcellularLocation>
    <subcellularLocation>
        <location evidence="1">Membrane</location>
        <topology evidence="1">Multi-pass membrane protein</topology>
    </subcellularLocation>
</comment>
<feature type="transmembrane region" description="Helical" evidence="8">
    <location>
        <begin position="249"/>
        <end position="270"/>
    </location>
</feature>
<comment type="caution">
    <text evidence="10">The sequence shown here is derived from an EMBL/GenBank/DDBJ whole genome shotgun (WGS) entry which is preliminary data.</text>
</comment>
<keyword evidence="5 8" id="KW-0812">Transmembrane</keyword>
<feature type="transmembrane region" description="Helical" evidence="8">
    <location>
        <begin position="186"/>
        <end position="208"/>
    </location>
</feature>
<evidence type="ECO:0000256" key="8">
    <source>
        <dbReference type="SAM" id="Phobius"/>
    </source>
</evidence>
<feature type="transmembrane region" description="Helical" evidence="8">
    <location>
        <begin position="499"/>
        <end position="517"/>
    </location>
</feature>
<evidence type="ECO:0000256" key="6">
    <source>
        <dbReference type="ARBA" id="ARBA00022989"/>
    </source>
</evidence>
<dbReference type="EMBL" id="MPGH01000035">
    <property type="protein sequence ID" value="OLN95514.1"/>
    <property type="molecule type" value="Genomic_DNA"/>
</dbReference>
<dbReference type="PANTHER" id="PTHR23502:SF134">
    <property type="entry name" value="MAJOR FACILITATOR SUPERFAMILY (MFS) PROFILE DOMAIN-CONTAINING PROTEIN-RELATED"/>
    <property type="match status" value="1"/>
</dbReference>
<dbReference type="Proteomes" id="UP000186583">
    <property type="component" value="Unassembled WGS sequence"/>
</dbReference>
<evidence type="ECO:0000256" key="1">
    <source>
        <dbReference type="ARBA" id="ARBA00004141"/>
    </source>
</evidence>
<dbReference type="PROSITE" id="PS50850">
    <property type="entry name" value="MFS"/>
    <property type="match status" value="1"/>
</dbReference>
<feature type="transmembrane region" description="Helical" evidence="8">
    <location>
        <begin position="220"/>
        <end position="243"/>
    </location>
</feature>
<sequence length="558" mass="61346">MTVDEEQAPSNGRVCRKNVEVEIQVISEDKQKREDQADRIVTDPIIYHYLTFESVLPQPPASSAREVELSPLPAPPDLTGYVSPFTWPEARKRTIILLSCICSTVVCYAAGSYDAGLEPIMAQWGVSHTVATLGITTFTIGFGIAPMILAPFSELNGRKPVFIVTGVIFCIAQLSCALTTSFSGLLVARLFVGVGGSTFSSTIGGVISDIYYKKNRNAPMALFSGSALFGTGLGPLVSGFVAQRVGWRWVFWVQVITCGLSISAVIAFFNETRGSVILSRKARLLNKWYEAREQSGLVGDFQMPLNEHGSEYGSQRIRWKVKSDEERETLAKMLGISLYRPFHLLCTEPVVFFFSLWAAFSWAVLYLTFSIVPLVFTTNHGFNLEQNGAVFAAMCVGSLLSTVISLFQERIAGHYGKMSSTPEGRLYFSCVQCALLPIGLFWFAWTLAPSVHWVVPTLAIGCATMGLFSIYLAVFNYLADTYHRYASSALAAQSFCRNMLAGTFPLLGGPMFARLTFQGASSFLGGVSLLLTIVPWVLVFYGPKIRARSKFASENMHQ</sequence>
<feature type="domain" description="Major facilitator superfamily (MFS) profile" evidence="9">
    <location>
        <begin position="95"/>
        <end position="546"/>
    </location>
</feature>